<evidence type="ECO:0000256" key="6">
    <source>
        <dbReference type="ARBA" id="ARBA00023464"/>
    </source>
</evidence>
<dbReference type="InterPro" id="IPR027409">
    <property type="entry name" value="GroEL-like_apical_dom_sf"/>
</dbReference>
<evidence type="ECO:0000256" key="4">
    <source>
        <dbReference type="ARBA" id="ARBA00022777"/>
    </source>
</evidence>
<dbReference type="FunFam" id="3.50.7.10:FF:000007">
    <property type="entry name" value="1-phosphatidylinositol 3-phosphate 5-kinase isoform X1"/>
    <property type="match status" value="1"/>
</dbReference>
<feature type="compositionally biased region" description="Low complexity" evidence="9">
    <location>
        <begin position="1307"/>
        <end position="1324"/>
    </location>
</feature>
<dbReference type="EMBL" id="JAAIUW010000010">
    <property type="protein sequence ID" value="KAF7812066.1"/>
    <property type="molecule type" value="Genomic_DNA"/>
</dbReference>
<keyword evidence="5 8" id="KW-0067">ATP-binding</keyword>
<dbReference type="SUPFAM" id="SSF52029">
    <property type="entry name" value="GroEL apical domain-like"/>
    <property type="match status" value="1"/>
</dbReference>
<dbReference type="SUPFAM" id="SSF56672">
    <property type="entry name" value="DNA/RNA polymerases"/>
    <property type="match status" value="1"/>
</dbReference>
<evidence type="ECO:0000256" key="9">
    <source>
        <dbReference type="SAM" id="MobiDB-lite"/>
    </source>
</evidence>
<dbReference type="PANTHER" id="PTHR45748">
    <property type="entry name" value="1-PHOSPHATIDYLINOSITOL 3-PHOSPHATE 5-KINASE-RELATED"/>
    <property type="match status" value="1"/>
</dbReference>
<proteinExistence type="predicted"/>
<keyword evidence="10" id="KW-1133">Transmembrane helix</keyword>
<dbReference type="InterPro" id="IPR027484">
    <property type="entry name" value="PInositol-4-P-5-kinase_N"/>
</dbReference>
<dbReference type="PANTHER" id="PTHR45748:SF4">
    <property type="entry name" value="1-PHOSPHATIDYLINOSITOL-3-PHOSPHATE 5-KINASE FAB1D-RELATED"/>
    <property type="match status" value="1"/>
</dbReference>
<dbReference type="CDD" id="cd03334">
    <property type="entry name" value="Fab1_TCP"/>
    <property type="match status" value="1"/>
</dbReference>
<keyword evidence="10" id="KW-0812">Transmembrane</keyword>
<evidence type="ECO:0000256" key="8">
    <source>
        <dbReference type="PROSITE-ProRule" id="PRU00781"/>
    </source>
</evidence>
<dbReference type="Pfam" id="PF00118">
    <property type="entry name" value="Cpn60_TCP1"/>
    <property type="match status" value="1"/>
</dbReference>
<dbReference type="CDD" id="cd17300">
    <property type="entry name" value="PIPKc_PIKfyve"/>
    <property type="match status" value="1"/>
</dbReference>
<dbReference type="Gene3D" id="3.30.810.10">
    <property type="entry name" value="2-Layer Sandwich"/>
    <property type="match status" value="1"/>
</dbReference>
<evidence type="ECO:0000256" key="10">
    <source>
        <dbReference type="SAM" id="Phobius"/>
    </source>
</evidence>
<accession>A0A834SYI0</accession>
<dbReference type="InterPro" id="IPR002423">
    <property type="entry name" value="Cpn60/GroEL/TCP-1"/>
</dbReference>
<dbReference type="FunFam" id="3.30.800.10:FF:000007">
    <property type="entry name" value="Putative 1-phosphatidylinositol-4-phosphate 5-kinase/ zinc ion binding family"/>
    <property type="match status" value="1"/>
</dbReference>
<dbReference type="OrthoDB" id="158357at2759"/>
<evidence type="ECO:0000256" key="7">
    <source>
        <dbReference type="ARBA" id="ARBA00077223"/>
    </source>
</evidence>
<feature type="domain" description="PIPK" evidence="11">
    <location>
        <begin position="1288"/>
        <end position="1612"/>
    </location>
</feature>
<dbReference type="InterPro" id="IPR002498">
    <property type="entry name" value="PInositol-4-P-4/5-kinase_core"/>
</dbReference>
<evidence type="ECO:0000313" key="12">
    <source>
        <dbReference type="EMBL" id="KAF7812066.1"/>
    </source>
</evidence>
<dbReference type="SMART" id="SM00330">
    <property type="entry name" value="PIPKc"/>
    <property type="match status" value="1"/>
</dbReference>
<dbReference type="InterPro" id="IPR041577">
    <property type="entry name" value="RT_RNaseH_2"/>
</dbReference>
<dbReference type="FunFam" id="3.30.810.10:FF:000001">
    <property type="entry name" value="1-phosphatidylinositol 3-phosphate 5-kinase FAB1"/>
    <property type="match status" value="1"/>
</dbReference>
<dbReference type="Gene3D" id="3.30.800.10">
    <property type="entry name" value="Phosphatidylinositol Phosphate Kinase II Beta"/>
    <property type="match status" value="1"/>
</dbReference>
<comment type="caution">
    <text evidence="12">The sequence shown here is derived from an EMBL/GenBank/DDBJ whole genome shotgun (WGS) entry which is preliminary data.</text>
</comment>
<evidence type="ECO:0000259" key="11">
    <source>
        <dbReference type="PROSITE" id="PS51455"/>
    </source>
</evidence>
<keyword evidence="4 8" id="KW-0418">Kinase</keyword>
<feature type="compositionally biased region" description="Polar residues" evidence="9">
    <location>
        <begin position="1282"/>
        <end position="1306"/>
    </location>
</feature>
<dbReference type="Gene3D" id="3.50.7.10">
    <property type="entry name" value="GroEL"/>
    <property type="match status" value="1"/>
</dbReference>
<dbReference type="PROSITE" id="PS51455">
    <property type="entry name" value="PIPK"/>
    <property type="match status" value="1"/>
</dbReference>
<dbReference type="InterPro" id="IPR043502">
    <property type="entry name" value="DNA/RNA_pol_sf"/>
</dbReference>
<dbReference type="SUPFAM" id="SSF56104">
    <property type="entry name" value="SAICAR synthase-like"/>
    <property type="match status" value="1"/>
</dbReference>
<reference evidence="12" key="1">
    <citation type="submission" date="2020-09" db="EMBL/GenBank/DDBJ databases">
        <title>Genome-Enabled Discovery of Anthraquinone Biosynthesis in Senna tora.</title>
        <authorList>
            <person name="Kang S.-H."/>
            <person name="Pandey R.P."/>
            <person name="Lee C.-M."/>
            <person name="Sim J.-S."/>
            <person name="Jeong J.-T."/>
            <person name="Choi B.-S."/>
            <person name="Jung M."/>
            <person name="Ginzburg D."/>
            <person name="Zhao K."/>
            <person name="Won S.Y."/>
            <person name="Oh T.-J."/>
            <person name="Yu Y."/>
            <person name="Kim N.-H."/>
            <person name="Lee O.R."/>
            <person name="Lee T.-H."/>
            <person name="Bashyal P."/>
            <person name="Kim T.-S."/>
            <person name="Lee W.-H."/>
            <person name="Kawkins C."/>
            <person name="Kim C.-K."/>
            <person name="Kim J.S."/>
            <person name="Ahn B.O."/>
            <person name="Rhee S.Y."/>
            <person name="Sohng J.K."/>
        </authorList>
    </citation>
    <scope>NUCLEOTIDE SEQUENCE</scope>
    <source>
        <tissue evidence="12">Leaf</tissue>
    </source>
</reference>
<keyword evidence="13" id="KW-1185">Reference proteome</keyword>
<dbReference type="EC" id="2.7.1.150" evidence="1"/>
<protein>
    <recommendedName>
        <fullName evidence="1">1-phosphatidylinositol-3-phosphate 5-kinase</fullName>
        <ecNumber evidence="1">2.7.1.150</ecNumber>
    </recommendedName>
    <alternativeName>
        <fullName evidence="7">Phosphatidylinositol 3-phosphate 5-kinase type III</fullName>
    </alternativeName>
</protein>
<keyword evidence="10" id="KW-0472">Membrane</keyword>
<dbReference type="GO" id="GO:0010008">
    <property type="term" value="C:endosome membrane"/>
    <property type="evidence" value="ECO:0007669"/>
    <property type="project" value="TreeGrafter"/>
</dbReference>
<feature type="transmembrane region" description="Helical" evidence="10">
    <location>
        <begin position="215"/>
        <end position="235"/>
    </location>
</feature>
<dbReference type="GO" id="GO:0005524">
    <property type="term" value="F:ATP binding"/>
    <property type="evidence" value="ECO:0007669"/>
    <property type="project" value="UniProtKB-UniRule"/>
</dbReference>
<evidence type="ECO:0000256" key="2">
    <source>
        <dbReference type="ARBA" id="ARBA00022679"/>
    </source>
</evidence>
<organism evidence="12 13">
    <name type="scientific">Senna tora</name>
    <dbReference type="NCBI Taxonomy" id="362788"/>
    <lineage>
        <taxon>Eukaryota</taxon>
        <taxon>Viridiplantae</taxon>
        <taxon>Streptophyta</taxon>
        <taxon>Embryophyta</taxon>
        <taxon>Tracheophyta</taxon>
        <taxon>Spermatophyta</taxon>
        <taxon>Magnoliopsida</taxon>
        <taxon>eudicotyledons</taxon>
        <taxon>Gunneridae</taxon>
        <taxon>Pentapetalae</taxon>
        <taxon>rosids</taxon>
        <taxon>fabids</taxon>
        <taxon>Fabales</taxon>
        <taxon>Fabaceae</taxon>
        <taxon>Caesalpinioideae</taxon>
        <taxon>Cassia clade</taxon>
        <taxon>Senna</taxon>
    </lineage>
</organism>
<dbReference type="Pfam" id="PF01504">
    <property type="entry name" value="PIP5K"/>
    <property type="match status" value="1"/>
</dbReference>
<feature type="region of interest" description="Disordered" evidence="9">
    <location>
        <begin position="1271"/>
        <end position="1330"/>
    </location>
</feature>
<evidence type="ECO:0000256" key="3">
    <source>
        <dbReference type="ARBA" id="ARBA00022741"/>
    </source>
</evidence>
<dbReference type="GO" id="GO:0000285">
    <property type="term" value="F:1-phosphatidylinositol-3-phosphate 5-kinase activity"/>
    <property type="evidence" value="ECO:0007669"/>
    <property type="project" value="UniProtKB-EC"/>
</dbReference>
<evidence type="ECO:0000313" key="13">
    <source>
        <dbReference type="Proteomes" id="UP000634136"/>
    </source>
</evidence>
<dbReference type="Pfam" id="PF17919">
    <property type="entry name" value="RT_RNaseH_2"/>
    <property type="match status" value="1"/>
</dbReference>
<name>A0A834SYI0_9FABA</name>
<gene>
    <name evidence="12" type="ORF">G2W53_033042</name>
</gene>
<dbReference type="InterPro" id="IPR044769">
    <property type="entry name" value="PIKfyve_PIPKc"/>
</dbReference>
<keyword evidence="2 8" id="KW-0808">Transferase</keyword>
<keyword evidence="3 8" id="KW-0547">Nucleotide-binding</keyword>
<evidence type="ECO:0000256" key="5">
    <source>
        <dbReference type="ARBA" id="ARBA00022840"/>
    </source>
</evidence>
<comment type="subunit">
    <text evidence="6">Component of the PI(3,5)P2 regulatory complex at least composed of ATG18, SAC/FIG4, FAB1 and VAC14.</text>
</comment>
<dbReference type="Proteomes" id="UP000634136">
    <property type="component" value="Unassembled WGS sequence"/>
</dbReference>
<dbReference type="GO" id="GO:0046854">
    <property type="term" value="P:phosphatidylinositol phosphate biosynthetic process"/>
    <property type="evidence" value="ECO:0007669"/>
    <property type="project" value="TreeGrafter"/>
</dbReference>
<sequence>MARITDCLNKKKLSESPVLVLPNLAKLFEVACDASGVGIGGVLSQEVKHHFGVENKAADALSRMLFVLNSMSVNIVGFDKLKDEYASCPDFGIIFQEISNGNRHDHQDFIIKDGHLFRGTRLFIPCTSIRDFLFWELHVGGLVGYFGRDKTIAIIEAPPPLGRFCLLHSVIAALPQCRRHRRLRLRLLLSTVIVEPFHFTCAVVVRARFRSGSPLRQVVALLIVVLLFSFLSAWAERGMIKYTKVDEKKLGNQSGLMLTNKLLTRPCKFCGEQLVRGNVKWDSLSPYATPEISPTTSLSSTDDSSASTCSDFSVDVNLSDRSLGEEGTFNGGMDGFDYNLNGQSQNSSIKYPQNRIEKLDKVMENKSKESNNHIGGYMDEVSGSHRLKEEKQRAMEEVMNEKFNAIVVELLKSSGVSSFDEGEKSWVNIVTSLSWEAATFLKPDAIGDNAINPDRCVKIKCIASGSCGQSELIRGLVFKKHAAHKHMPTKYKNARLLLIRGMLGDSFSGLSSFNSMEQEKSYMKSTIELVEMCHPNVILVERTVPRDMLEAILAKGMTLVHDMKLHRLERVSRCTGSPILSCDDLNVQKLSHCKNVYFEKFAEEHYGSGEAGKRPIKTFMFIEGCPTRLGCTILLKGTHNDELKRIKCVLRRAVVAAYHLILETSYLVDQRAMFSTIPIANDTDILPIDEYTFEKASISSDTFICNGFHERSIYGLHLESLESSHFSYEPYNPVIFSGFSAISSSLKKLIGENFPFGSSPPSDSLSVFLGFNERVQDDLVKKLISTSESPEADNNCRIEGKIHSDKENSIDARIQCEDNNKAVLNCQSILTKLCGTCHELPEAHFYHYAHQDKQLTIQVKRLSQEKHLTGEEEGKLWMWSRCGKCKFGSTKRVLISPTAQSLSFGKFLELKLSHYSSSCTKNSSCGHSPDRDFLYFFGFGHMVAMFKFSSITTYNIFMPLQKLEFSDATRQEWLLKETENVYMKGILLFMEVENYLKTIKVQFDGLVLNLGGSIGEFSEVEEMFKKERAEFQVNIKNSIAKNANLNQTGLKFIGLNRLMWDILIESCVWDRRLYSLLSPDCLRLYSEVSEKAMQDYSYSNVEGNACRGSWSMDKCKEEGNINGSANVKVVSNTSNVLRNFQMADLSIKRSFVQELNLGQNVFTQSVAADSNLQEKDFALQDSNEWFWKPFADIRQIGILDIQERYLQKMESVSSFFAEYLPNSHQMTTEESTRLHIPLKTDSLIVSDYEGELSSIIACALALLKDSSMVTEVDDEDDRRQSGIASKTTESSYDLTQSDTITSPHMFSSSSSDSDSVHSSGSTSSEESRVFVTPENHSIEISFGQSKSLAREKYSVICQYVNQFQELRNCCFQSELEYIASLSRCRNWDAKGGKSKSFFAKTLDDRFIIKEIKKTELDSFLAFAPLYFRYMKESFEYGNQTCLAKIFGIYQVTKRHAKSGKEDKHDLMVMENLTYNRNITRKYDLKGALYARYNSAVDGAEDVLLDQNFVNDMNSSPLYVSNTTKRHLQRAIWNDTTFLNSINVMDYSLFVGVDSHKCELVCGIIDYLRQYTWDKHLETWMKSSLVVPKNVLPTVISPKEYKKRFRKFMSTHFLSVPDSWCSKKSIEPCKFCGSGKDDSALQNLKGC</sequence>
<evidence type="ECO:0000256" key="1">
    <source>
        <dbReference type="ARBA" id="ARBA00012009"/>
    </source>
</evidence>
<dbReference type="InterPro" id="IPR027483">
    <property type="entry name" value="PInositol-4-P-4/5-kinase_C_sf"/>
</dbReference>